<reference evidence="2" key="2">
    <citation type="submission" date="2021-12" db="EMBL/GenBank/DDBJ databases">
        <title>Resequencing data analysis of finger millet.</title>
        <authorList>
            <person name="Hatakeyama M."/>
            <person name="Aluri S."/>
            <person name="Balachadran M.T."/>
            <person name="Sivarajan S.R."/>
            <person name="Poveda L."/>
            <person name="Shimizu-Inatsugi R."/>
            <person name="Schlapbach R."/>
            <person name="Sreeman S.M."/>
            <person name="Shimizu K.K."/>
        </authorList>
    </citation>
    <scope>NUCLEOTIDE SEQUENCE</scope>
</reference>
<comment type="caution">
    <text evidence="2">The sequence shown here is derived from an EMBL/GenBank/DDBJ whole genome shotgun (WGS) entry which is preliminary data.</text>
</comment>
<sequence>MSFAPAKTLFPSRFPPPPLLPASPRPSLQFRAAATAAVAGENAATASRTTARERRLVNVREERRRREYDREHTYPGWAKVLENACKDDEELRAILGDSIGNPDLMKQRVSAFLDLSLLANSMMEFDPSYDSEEASAVMPSSFHDIGDVEFQDNWARGGPWNLRLSWAGCSTELPNTAELRALGYQTSDFGGKKMGDWEEGMTSSDYGYKHFKI</sequence>
<dbReference type="PANTHER" id="PTHR46737:SF2">
    <property type="entry name" value="OS02G0827600 PROTEIN"/>
    <property type="match status" value="1"/>
</dbReference>
<name>A0AAV5BP42_ELECO</name>
<evidence type="ECO:0000256" key="1">
    <source>
        <dbReference type="SAM" id="MobiDB-lite"/>
    </source>
</evidence>
<protein>
    <submittedName>
        <fullName evidence="2">Uncharacterized protein</fullName>
    </submittedName>
</protein>
<dbReference type="InterPro" id="IPR021920">
    <property type="entry name" value="DUF3531"/>
</dbReference>
<accession>A0AAV5BP42</accession>
<evidence type="ECO:0000313" key="2">
    <source>
        <dbReference type="EMBL" id="GJM87499.1"/>
    </source>
</evidence>
<organism evidence="2 3">
    <name type="scientific">Eleusine coracana subsp. coracana</name>
    <dbReference type="NCBI Taxonomy" id="191504"/>
    <lineage>
        <taxon>Eukaryota</taxon>
        <taxon>Viridiplantae</taxon>
        <taxon>Streptophyta</taxon>
        <taxon>Embryophyta</taxon>
        <taxon>Tracheophyta</taxon>
        <taxon>Spermatophyta</taxon>
        <taxon>Magnoliopsida</taxon>
        <taxon>Liliopsida</taxon>
        <taxon>Poales</taxon>
        <taxon>Poaceae</taxon>
        <taxon>PACMAD clade</taxon>
        <taxon>Chloridoideae</taxon>
        <taxon>Cynodonteae</taxon>
        <taxon>Eleusininae</taxon>
        <taxon>Eleusine</taxon>
    </lineage>
</organism>
<keyword evidence="3" id="KW-1185">Reference proteome</keyword>
<dbReference type="Pfam" id="PF12049">
    <property type="entry name" value="DUF3531"/>
    <property type="match status" value="1"/>
</dbReference>
<gene>
    <name evidence="2" type="primary">ga03459</name>
    <name evidence="2" type="ORF">PR202_ga03459</name>
</gene>
<reference evidence="2" key="1">
    <citation type="journal article" date="2018" name="DNA Res.">
        <title>Multiple hybrid de novo genome assembly of finger millet, an orphan allotetraploid crop.</title>
        <authorList>
            <person name="Hatakeyama M."/>
            <person name="Aluri S."/>
            <person name="Balachadran M.T."/>
            <person name="Sivarajan S.R."/>
            <person name="Patrignani A."/>
            <person name="Gruter S."/>
            <person name="Poveda L."/>
            <person name="Shimizu-Inatsugi R."/>
            <person name="Baeten J."/>
            <person name="Francoijs K.J."/>
            <person name="Nataraja K.N."/>
            <person name="Reddy Y.A.N."/>
            <person name="Phadnis S."/>
            <person name="Ravikumar R.L."/>
            <person name="Schlapbach R."/>
            <person name="Sreeman S.M."/>
            <person name="Shimizu K.K."/>
        </authorList>
    </citation>
    <scope>NUCLEOTIDE SEQUENCE</scope>
</reference>
<dbReference type="PANTHER" id="PTHR46737">
    <property type="entry name" value="OS02G0827600 PROTEIN"/>
    <property type="match status" value="1"/>
</dbReference>
<evidence type="ECO:0000313" key="3">
    <source>
        <dbReference type="Proteomes" id="UP001054889"/>
    </source>
</evidence>
<feature type="region of interest" description="Disordered" evidence="1">
    <location>
        <begin position="1"/>
        <end position="25"/>
    </location>
</feature>
<dbReference type="Proteomes" id="UP001054889">
    <property type="component" value="Unassembled WGS sequence"/>
</dbReference>
<feature type="compositionally biased region" description="Pro residues" evidence="1">
    <location>
        <begin position="13"/>
        <end position="24"/>
    </location>
</feature>
<proteinExistence type="predicted"/>
<dbReference type="AlphaFoldDB" id="A0AAV5BP42"/>
<dbReference type="EMBL" id="BQKI01000001">
    <property type="protein sequence ID" value="GJM87499.1"/>
    <property type="molecule type" value="Genomic_DNA"/>
</dbReference>